<sequence>MVGVVRSPGGHRILTKSAVTPRVSSRASPRRCEVSFRKRRDLVVAFDGQNELETTSPAETSAGNGQPYCGCGKCDGQGRIIGGMGSIPGFGWWPIKAYRPCPAYTEAGKTYQRKGQILDKILFGRDGEESEF</sequence>
<dbReference type="EMBL" id="CP151506">
    <property type="protein sequence ID" value="WZN62732.1"/>
    <property type="molecule type" value="Genomic_DNA"/>
</dbReference>
<dbReference type="AlphaFoldDB" id="A0AAX4P9N9"/>
<keyword evidence="2" id="KW-1185">Reference proteome</keyword>
<reference evidence="1 2" key="1">
    <citation type="submission" date="2024-03" db="EMBL/GenBank/DDBJ databases">
        <title>Complete genome sequence of the green alga Chloropicon roscoffensis RCC1871.</title>
        <authorList>
            <person name="Lemieux C."/>
            <person name="Pombert J.-F."/>
            <person name="Otis C."/>
            <person name="Turmel M."/>
        </authorList>
    </citation>
    <scope>NUCLEOTIDE SEQUENCE [LARGE SCALE GENOMIC DNA]</scope>
    <source>
        <strain evidence="1 2">RCC1871</strain>
    </source>
</reference>
<dbReference type="PANTHER" id="PTHR47721:SF2">
    <property type="entry name" value="OS01G0235100 PROTEIN"/>
    <property type="match status" value="1"/>
</dbReference>
<gene>
    <name evidence="1" type="ORF">HKI87_06g42740</name>
</gene>
<accession>A0AAX4P9N9</accession>
<name>A0AAX4P9N9_9CHLO</name>
<organism evidence="1 2">
    <name type="scientific">Chloropicon roscoffensis</name>
    <dbReference type="NCBI Taxonomy" id="1461544"/>
    <lineage>
        <taxon>Eukaryota</taxon>
        <taxon>Viridiplantae</taxon>
        <taxon>Chlorophyta</taxon>
        <taxon>Chloropicophyceae</taxon>
        <taxon>Chloropicales</taxon>
        <taxon>Chloropicaceae</taxon>
        <taxon>Chloropicon</taxon>
    </lineage>
</organism>
<dbReference type="Proteomes" id="UP001472866">
    <property type="component" value="Chromosome 06"/>
</dbReference>
<proteinExistence type="predicted"/>
<dbReference type="PANTHER" id="PTHR47721">
    <property type="entry name" value="OS01G0235100 PROTEIN"/>
    <property type="match status" value="1"/>
</dbReference>
<protein>
    <submittedName>
        <fullName evidence="1">Uncharacterized protein</fullName>
    </submittedName>
</protein>
<evidence type="ECO:0000313" key="1">
    <source>
        <dbReference type="EMBL" id="WZN62732.1"/>
    </source>
</evidence>
<evidence type="ECO:0000313" key="2">
    <source>
        <dbReference type="Proteomes" id="UP001472866"/>
    </source>
</evidence>